<dbReference type="HOGENOM" id="CLU_1247591_0_0_2"/>
<accession>U1MQ19</accession>
<dbReference type="Proteomes" id="UP000030649">
    <property type="component" value="Unassembled WGS sequence"/>
</dbReference>
<organism evidence="1 2">
    <name type="scientific">Haloquadratum walsbyi J07HQW1</name>
    <dbReference type="NCBI Taxonomy" id="1238424"/>
    <lineage>
        <taxon>Archaea</taxon>
        <taxon>Methanobacteriati</taxon>
        <taxon>Methanobacteriota</taxon>
        <taxon>Stenosarchaea group</taxon>
        <taxon>Halobacteria</taxon>
        <taxon>Halobacteriales</taxon>
        <taxon>Haloferacaceae</taxon>
        <taxon>Haloquadratum</taxon>
    </lineage>
</organism>
<proteinExistence type="predicted"/>
<protein>
    <submittedName>
        <fullName evidence="1">Uncharacterized protein</fullName>
    </submittedName>
</protein>
<gene>
    <name evidence="1" type="ORF">J07HQW1_02139</name>
</gene>
<reference evidence="1 2" key="1">
    <citation type="journal article" date="2013" name="PLoS ONE">
        <title>Assembly-driven community genomics of a hypersaline microbial ecosystem.</title>
        <authorList>
            <person name="Podell S."/>
            <person name="Ugalde J.A."/>
            <person name="Narasingarao P."/>
            <person name="Banfield J.F."/>
            <person name="Heidelberg K.B."/>
            <person name="Allen E.E."/>
        </authorList>
    </citation>
    <scope>NUCLEOTIDE SEQUENCE [LARGE SCALE GENOMIC DNA]</scope>
    <source>
        <strain evidence="2">J07HQW1</strain>
    </source>
</reference>
<sequence>TDDDSNVNTTRTRTRRDPNQYLLVGVDPSADDGTVLDVVSTAGNATTIVDRNDHGARLHIPPSRVAGNGQKAPLVGLDATGRAELWRVVLGEEVQTIDIFDSNRERRQFLEDTLDLRVIQAADMPRYYEGDPATKDTDGDAALLQAIAEEYSGIQAPRQRGVDRDELADADTGIVHECDNCVVAFLKIVGTTAIDGGPEGVELTGLEPNTRLNFEVSILAHV</sequence>
<feature type="non-terminal residue" evidence="1">
    <location>
        <position position="1"/>
    </location>
</feature>
<evidence type="ECO:0000313" key="1">
    <source>
        <dbReference type="EMBL" id="ERG92104.1"/>
    </source>
</evidence>
<dbReference type="AlphaFoldDB" id="U1MQ19"/>
<dbReference type="STRING" id="1238424.J07HQW1_02139"/>
<dbReference type="EMBL" id="KE356560">
    <property type="protein sequence ID" value="ERG92104.1"/>
    <property type="molecule type" value="Genomic_DNA"/>
</dbReference>
<evidence type="ECO:0000313" key="2">
    <source>
        <dbReference type="Proteomes" id="UP000030649"/>
    </source>
</evidence>
<name>U1MQ19_9EURY</name>